<keyword evidence="2" id="KW-0614">Plasmid</keyword>
<dbReference type="NCBIfam" id="TIGR04415">
    <property type="entry name" value="O_hepto_targRPT"/>
    <property type="match status" value="1"/>
</dbReference>
<proteinExistence type="predicted"/>
<organism evidence="2 3">
    <name type="scientific">Acetobacter pomorum</name>
    <dbReference type="NCBI Taxonomy" id="65959"/>
    <lineage>
        <taxon>Bacteria</taxon>
        <taxon>Pseudomonadati</taxon>
        <taxon>Pseudomonadota</taxon>
        <taxon>Alphaproteobacteria</taxon>
        <taxon>Acetobacterales</taxon>
        <taxon>Acetobacteraceae</taxon>
        <taxon>Acetobacter</taxon>
    </lineage>
</organism>
<evidence type="ECO:0000313" key="3">
    <source>
        <dbReference type="Proteomes" id="UP000256572"/>
    </source>
</evidence>
<evidence type="ECO:0000313" key="2">
    <source>
        <dbReference type="EMBL" id="AXN01841.1"/>
    </source>
</evidence>
<dbReference type="AlphaFoldDB" id="A0AAN1PK69"/>
<accession>A0AAN1PK69</accession>
<dbReference type="Proteomes" id="UP000256572">
    <property type="component" value="Plasmid pSH1"/>
</dbReference>
<dbReference type="SUPFAM" id="SSF51294">
    <property type="entry name" value="Hedgehog/intein (Hint) domain"/>
    <property type="match status" value="1"/>
</dbReference>
<evidence type="ECO:0000259" key="1">
    <source>
        <dbReference type="Pfam" id="PF13403"/>
    </source>
</evidence>
<name>A0AAN1PK69_9PROT</name>
<dbReference type="InterPro" id="IPR012332">
    <property type="entry name" value="Autotransporter_pectin_lyase_C"/>
</dbReference>
<dbReference type="InterPro" id="IPR036844">
    <property type="entry name" value="Hint_dom_sf"/>
</dbReference>
<dbReference type="Pfam" id="PF13403">
    <property type="entry name" value="Hint_2"/>
    <property type="match status" value="1"/>
</dbReference>
<dbReference type="InterPro" id="IPR028992">
    <property type="entry name" value="Hedgehog/Intein_dom"/>
</dbReference>
<geneLocation type="plasmid" evidence="3">
    <name>psh1</name>
</geneLocation>
<reference evidence="2 3" key="1">
    <citation type="submission" date="2017-09" db="EMBL/GenBank/DDBJ databases">
        <authorList>
            <person name="Kim K.H."/>
            <person name="Chun B.H."/>
            <person name="Han G.S."/>
            <person name="Hyun S.G."/>
            <person name="Jeon C.O."/>
        </authorList>
    </citation>
    <scope>NUCLEOTIDE SEQUENCE [LARGE SCALE GENOMIC DNA]</scope>
    <source>
        <strain evidence="2 3">SH</strain>
        <plasmid evidence="3">psh1</plasmid>
    </source>
</reference>
<feature type="domain" description="Hedgehog/Intein (Hint)" evidence="1">
    <location>
        <begin position="415"/>
        <end position="553"/>
    </location>
</feature>
<dbReference type="Pfam" id="PF16168">
    <property type="entry name" value="AIDA"/>
    <property type="match status" value="1"/>
</dbReference>
<dbReference type="InterPro" id="IPR030930">
    <property type="entry name" value="AIDA"/>
</dbReference>
<sequence length="761" mass="77770">MSIVYPTGGTPYLTAGKTIFTSGQTVSGVTVTSNSQEVLSSGAIGELQTVEGASGDAGGGEILVLNGAQLLQHGDTGHWQNKGKIIVYSGGFISGGDATSGGITTILSGGTAKGVIAGNAGSVGTVVFSAGAVLQGSAVARSGGTISGADIVSGASVTVQSGGSASYTIVDGGALVVSGGGYTGNTSFTSNGGTVDLGSGYNDARSWTISNNVLLRVLSGAIISGATVLNGGELGVAGTASNVTVSNGGTLDIGSGGKSNNTTVNAGADVYVEPSGTLGTTTISNGGSITVSSGATISGVVTIQNGGSATIWNNVGGTIDLQSGDNAGLTVSGLASGGTLTTVISGWSGTAPGDSDSIDLAGVSAAGASYAYPSNDQVVVTLASGAKITLNIANVKNIGFVLVDDGHGGANGEACFLANSLISTSSGNVAVQDIQVGDKVLTYTNGGIAEQEVVWTGHRHAMVRSGVPDDMAGYPVRVLKNAIADGVPYKDMLITAEHCLFFKDRFVPVRMLVNGVSIFYDKSITSYDYYHIETEQHSVITADGMLTESYLDTGNRSSFRQEGKVVMLRGAVKSWEEDAAAPLGVDRSFVEPLFRALEWREDKVSAEQGPAAHELTSDPNLHLVTETGAVVRPMRKTANQYSFMLPPSTQSVRIVSRASRPSDVIGPFVDDRRSMGVAVADVRLLCAKKPFEITSHLQTEKPEGWHATDWTDCAWTNGDAKLPLGDHLAHGKMGILSMTVRAAGPYIVLEKEISSTELKSA</sequence>
<reference evidence="2 3" key="2">
    <citation type="submission" date="2018-08" db="EMBL/GenBank/DDBJ databases">
        <title>Acetobacter oryzifermentans sp. nov., isolated from Korea traditional vinegar and reclassification of Acetobacter pasteurianus subsp. ascendens (Henneberg 1898) as Acetobacter ascendens comb. nov.</title>
        <authorList>
            <person name="Cho G.Y."/>
            <person name="Lee S.H."/>
        </authorList>
    </citation>
    <scope>NUCLEOTIDE SEQUENCE [LARGE SCALE GENOMIC DNA]</scope>
    <source>
        <strain evidence="2 3">SH</strain>
        <plasmid evidence="3">psh1</plasmid>
    </source>
</reference>
<dbReference type="RefSeq" id="WP_116100372.1">
    <property type="nucleotide sequence ID" value="NZ_CP023190.1"/>
</dbReference>
<dbReference type="EMBL" id="CP023190">
    <property type="protein sequence ID" value="AXN01841.1"/>
    <property type="molecule type" value="Genomic_DNA"/>
</dbReference>
<gene>
    <name evidence="2" type="ORF">CJF59_14605</name>
</gene>
<dbReference type="Gene3D" id="2.160.20.20">
    <property type="match status" value="1"/>
</dbReference>
<protein>
    <recommendedName>
        <fullName evidence="1">Hedgehog/Intein (Hint) domain-containing protein</fullName>
    </recommendedName>
</protein>